<dbReference type="PROSITE" id="PS00108">
    <property type="entry name" value="PROTEIN_KINASE_ST"/>
    <property type="match status" value="1"/>
</dbReference>
<dbReference type="Gene3D" id="1.10.510.10">
    <property type="entry name" value="Transferase(Phosphotransferase) domain 1"/>
    <property type="match status" value="1"/>
</dbReference>
<keyword evidence="6" id="KW-0723">Serine/threonine-protein kinase</keyword>
<dbReference type="PANTHER" id="PTHR48016:SF4">
    <property type="entry name" value="PROTEIN KINASE DOMAIN-CONTAINING PROTEIN"/>
    <property type="match status" value="1"/>
</dbReference>
<dbReference type="PANTHER" id="PTHR48016">
    <property type="entry name" value="MAP KINASE KINASE KINASE SSK2-RELATED-RELATED"/>
    <property type="match status" value="1"/>
</dbReference>
<evidence type="ECO:0000256" key="3">
    <source>
        <dbReference type="ARBA" id="ARBA00022777"/>
    </source>
</evidence>
<dbReference type="GeneID" id="17254553"/>
<evidence type="ECO:0000313" key="9">
    <source>
        <dbReference type="EnsemblProtists" id="EOD08363"/>
    </source>
</evidence>
<proteinExistence type="inferred from homology"/>
<dbReference type="AlphaFoldDB" id="A0A0D3IAS8"/>
<dbReference type="RefSeq" id="XP_005760792.1">
    <property type="nucleotide sequence ID" value="XM_005760735.1"/>
</dbReference>
<dbReference type="PROSITE" id="PS00107">
    <property type="entry name" value="PROTEIN_KINASE_ATP"/>
    <property type="match status" value="1"/>
</dbReference>
<dbReference type="PROSITE" id="PS50011">
    <property type="entry name" value="PROTEIN_KINASE_DOM"/>
    <property type="match status" value="1"/>
</dbReference>
<dbReference type="eggNOG" id="KOG0198">
    <property type="taxonomic scope" value="Eukaryota"/>
</dbReference>
<dbReference type="PaxDb" id="2903-EOD08363"/>
<feature type="domain" description="Protein kinase" evidence="8">
    <location>
        <begin position="50"/>
        <end position="251"/>
    </location>
</feature>
<dbReference type="GO" id="GO:0005737">
    <property type="term" value="C:cytoplasm"/>
    <property type="evidence" value="ECO:0007669"/>
    <property type="project" value="TreeGrafter"/>
</dbReference>
<protein>
    <recommendedName>
        <fullName evidence="8">Protein kinase domain-containing protein</fullName>
    </recommendedName>
</protein>
<sequence length="251" mass="27302">MQGGSSLLPIPPVQSSDEHSISSISTAKGSGEARRAERGRGKTWLLDSKYVLGEELGRGASGRVYRALNQGGGGSHFVAIKEIPLVGMSVAAARAVESEVELLRNLSHPQIIRFYETIRTEHHLYLVLEYVENGSLAPRGAGSLASILKTFGRLPEHMLIVYMRQVLAGLEWLHAQGICHRDIKGANLLITQDGQVKLADFGVASRVVDAAEQAGARRGQHEWLQQEVHYTIEGFTAGASFPPLESQRSVD</sequence>
<evidence type="ECO:0000256" key="7">
    <source>
        <dbReference type="SAM" id="MobiDB-lite"/>
    </source>
</evidence>
<dbReference type="EnsemblProtists" id="EOD08363">
    <property type="protein sequence ID" value="EOD08363"/>
    <property type="gene ID" value="EMIHUDRAFT_217497"/>
</dbReference>
<dbReference type="InterPro" id="IPR008271">
    <property type="entry name" value="Ser/Thr_kinase_AS"/>
</dbReference>
<accession>A0A0D3IAS8</accession>
<dbReference type="InterPro" id="IPR000719">
    <property type="entry name" value="Prot_kinase_dom"/>
</dbReference>
<dbReference type="GO" id="GO:0005524">
    <property type="term" value="F:ATP binding"/>
    <property type="evidence" value="ECO:0007669"/>
    <property type="project" value="UniProtKB-UniRule"/>
</dbReference>
<keyword evidence="1" id="KW-0808">Transferase</keyword>
<comment type="similarity">
    <text evidence="6">Belongs to the protein kinase superfamily.</text>
</comment>
<dbReference type="Pfam" id="PF00069">
    <property type="entry name" value="Pkinase"/>
    <property type="match status" value="1"/>
</dbReference>
<evidence type="ECO:0000256" key="4">
    <source>
        <dbReference type="ARBA" id="ARBA00022840"/>
    </source>
</evidence>
<dbReference type="InterPro" id="IPR011009">
    <property type="entry name" value="Kinase-like_dom_sf"/>
</dbReference>
<evidence type="ECO:0000256" key="5">
    <source>
        <dbReference type="PROSITE-ProRule" id="PRU10141"/>
    </source>
</evidence>
<reference evidence="10" key="1">
    <citation type="journal article" date="2013" name="Nature">
        <title>Pan genome of the phytoplankton Emiliania underpins its global distribution.</title>
        <authorList>
            <person name="Read B.A."/>
            <person name="Kegel J."/>
            <person name="Klute M.J."/>
            <person name="Kuo A."/>
            <person name="Lefebvre S.C."/>
            <person name="Maumus F."/>
            <person name="Mayer C."/>
            <person name="Miller J."/>
            <person name="Monier A."/>
            <person name="Salamov A."/>
            <person name="Young J."/>
            <person name="Aguilar M."/>
            <person name="Claverie J.M."/>
            <person name="Frickenhaus S."/>
            <person name="Gonzalez K."/>
            <person name="Herman E.K."/>
            <person name="Lin Y.C."/>
            <person name="Napier J."/>
            <person name="Ogata H."/>
            <person name="Sarno A.F."/>
            <person name="Shmutz J."/>
            <person name="Schroeder D."/>
            <person name="de Vargas C."/>
            <person name="Verret F."/>
            <person name="von Dassow P."/>
            <person name="Valentin K."/>
            <person name="Van de Peer Y."/>
            <person name="Wheeler G."/>
            <person name="Dacks J.B."/>
            <person name="Delwiche C.F."/>
            <person name="Dyhrman S.T."/>
            <person name="Glockner G."/>
            <person name="John U."/>
            <person name="Richards T."/>
            <person name="Worden A.Z."/>
            <person name="Zhang X."/>
            <person name="Grigoriev I.V."/>
            <person name="Allen A.E."/>
            <person name="Bidle K."/>
            <person name="Borodovsky M."/>
            <person name="Bowler C."/>
            <person name="Brownlee C."/>
            <person name="Cock J.M."/>
            <person name="Elias M."/>
            <person name="Gladyshev V.N."/>
            <person name="Groth M."/>
            <person name="Guda C."/>
            <person name="Hadaegh A."/>
            <person name="Iglesias-Rodriguez M.D."/>
            <person name="Jenkins J."/>
            <person name="Jones B.M."/>
            <person name="Lawson T."/>
            <person name="Leese F."/>
            <person name="Lindquist E."/>
            <person name="Lobanov A."/>
            <person name="Lomsadze A."/>
            <person name="Malik S.B."/>
            <person name="Marsh M.E."/>
            <person name="Mackinder L."/>
            <person name="Mock T."/>
            <person name="Mueller-Roeber B."/>
            <person name="Pagarete A."/>
            <person name="Parker M."/>
            <person name="Probert I."/>
            <person name="Quesneville H."/>
            <person name="Raines C."/>
            <person name="Rensing S.A."/>
            <person name="Riano-Pachon D.M."/>
            <person name="Richier S."/>
            <person name="Rokitta S."/>
            <person name="Shiraiwa Y."/>
            <person name="Soanes D.M."/>
            <person name="van der Giezen M."/>
            <person name="Wahlund T.M."/>
            <person name="Williams B."/>
            <person name="Wilson W."/>
            <person name="Wolfe G."/>
            <person name="Wurch L.L."/>
        </authorList>
    </citation>
    <scope>NUCLEOTIDE SEQUENCE</scope>
</reference>
<keyword evidence="4 5" id="KW-0067">ATP-binding</keyword>
<evidence type="ECO:0000259" key="8">
    <source>
        <dbReference type="PROSITE" id="PS50011"/>
    </source>
</evidence>
<dbReference type="OMA" id="DMHENIV"/>
<dbReference type="GO" id="GO:0004709">
    <property type="term" value="F:MAP kinase kinase kinase activity"/>
    <property type="evidence" value="ECO:0007669"/>
    <property type="project" value="TreeGrafter"/>
</dbReference>
<keyword evidence="3" id="KW-0418">Kinase</keyword>
<evidence type="ECO:0000313" key="10">
    <source>
        <dbReference type="Proteomes" id="UP000013827"/>
    </source>
</evidence>
<name>A0A0D3IAS8_EMIH1</name>
<dbReference type="HOGENOM" id="CLU_1108759_0_0_1"/>
<dbReference type="Proteomes" id="UP000013827">
    <property type="component" value="Unassembled WGS sequence"/>
</dbReference>
<dbReference type="InterPro" id="IPR017441">
    <property type="entry name" value="Protein_kinase_ATP_BS"/>
</dbReference>
<organism evidence="9 10">
    <name type="scientific">Emiliania huxleyi (strain CCMP1516)</name>
    <dbReference type="NCBI Taxonomy" id="280463"/>
    <lineage>
        <taxon>Eukaryota</taxon>
        <taxon>Haptista</taxon>
        <taxon>Haptophyta</taxon>
        <taxon>Prymnesiophyceae</taxon>
        <taxon>Isochrysidales</taxon>
        <taxon>Noelaerhabdaceae</taxon>
        <taxon>Emiliania</taxon>
    </lineage>
</organism>
<evidence type="ECO:0000256" key="1">
    <source>
        <dbReference type="ARBA" id="ARBA00022679"/>
    </source>
</evidence>
<reference evidence="9" key="2">
    <citation type="submission" date="2024-10" db="UniProtKB">
        <authorList>
            <consortium name="EnsemblProtists"/>
        </authorList>
    </citation>
    <scope>IDENTIFICATION</scope>
</reference>
<keyword evidence="2 5" id="KW-0547">Nucleotide-binding</keyword>
<dbReference type="KEGG" id="ehx:EMIHUDRAFT_217497"/>
<evidence type="ECO:0000256" key="2">
    <source>
        <dbReference type="ARBA" id="ARBA00022741"/>
    </source>
</evidence>
<dbReference type="InterPro" id="IPR050538">
    <property type="entry name" value="MAP_kinase_kinase_kinase"/>
</dbReference>
<dbReference type="SUPFAM" id="SSF56112">
    <property type="entry name" value="Protein kinase-like (PK-like)"/>
    <property type="match status" value="1"/>
</dbReference>
<keyword evidence="10" id="KW-1185">Reference proteome</keyword>
<feature type="binding site" evidence="5">
    <location>
        <position position="81"/>
    </location>
    <ligand>
        <name>ATP</name>
        <dbReference type="ChEBI" id="CHEBI:30616"/>
    </ligand>
</feature>
<evidence type="ECO:0000256" key="6">
    <source>
        <dbReference type="RuleBase" id="RU000304"/>
    </source>
</evidence>
<feature type="region of interest" description="Disordered" evidence="7">
    <location>
        <begin position="1"/>
        <end position="38"/>
    </location>
</feature>
<dbReference type="STRING" id="2903.R1BF30"/>
<dbReference type="SMART" id="SM00220">
    <property type="entry name" value="S_TKc"/>
    <property type="match status" value="1"/>
</dbReference>